<evidence type="ECO:0000313" key="2">
    <source>
        <dbReference type="EMBL" id="KAJ1211399.1"/>
    </source>
</evidence>
<proteinExistence type="predicted"/>
<dbReference type="EMBL" id="JANPWB010000002">
    <property type="protein sequence ID" value="KAJ1211399.1"/>
    <property type="molecule type" value="Genomic_DNA"/>
</dbReference>
<evidence type="ECO:0000256" key="1">
    <source>
        <dbReference type="SAM" id="MobiDB-lite"/>
    </source>
</evidence>
<name>A0AAV7WBK1_PLEWA</name>
<sequence length="201" mass="21805">MKAPLWSRNARPGSPPRGAPPTSNCGPQKETRPAVPACAYPFKESPGELWPCLKQYLREGFEGRKALPWGCVTRPGGPSRGTPPTSNCGPQKETRPAVPACVYPFKESHVELWPHLQQCLRDGFEGRKASLWSRVARPGGPARGALRGRAVLHVAPHQPPTAGPSGKKPSPRGPKMAAVWSRATNYSCRLQPRRPPGNNVC</sequence>
<accession>A0AAV7WBK1</accession>
<dbReference type="AlphaFoldDB" id="A0AAV7WBK1"/>
<dbReference type="Proteomes" id="UP001066276">
    <property type="component" value="Chromosome 1_2"/>
</dbReference>
<organism evidence="2 3">
    <name type="scientific">Pleurodeles waltl</name>
    <name type="common">Iberian ribbed newt</name>
    <dbReference type="NCBI Taxonomy" id="8319"/>
    <lineage>
        <taxon>Eukaryota</taxon>
        <taxon>Metazoa</taxon>
        <taxon>Chordata</taxon>
        <taxon>Craniata</taxon>
        <taxon>Vertebrata</taxon>
        <taxon>Euteleostomi</taxon>
        <taxon>Amphibia</taxon>
        <taxon>Batrachia</taxon>
        <taxon>Caudata</taxon>
        <taxon>Salamandroidea</taxon>
        <taxon>Salamandridae</taxon>
        <taxon>Pleurodelinae</taxon>
        <taxon>Pleurodeles</taxon>
    </lineage>
</organism>
<feature type="region of interest" description="Disordered" evidence="1">
    <location>
        <begin position="155"/>
        <end position="178"/>
    </location>
</feature>
<feature type="compositionally biased region" description="Low complexity" evidence="1">
    <location>
        <begin position="74"/>
        <end position="86"/>
    </location>
</feature>
<reference evidence="2" key="1">
    <citation type="journal article" date="2022" name="bioRxiv">
        <title>Sequencing and chromosome-scale assembly of the giantPleurodeles waltlgenome.</title>
        <authorList>
            <person name="Brown T."/>
            <person name="Elewa A."/>
            <person name="Iarovenko S."/>
            <person name="Subramanian E."/>
            <person name="Araus A.J."/>
            <person name="Petzold A."/>
            <person name="Susuki M."/>
            <person name="Suzuki K.-i.T."/>
            <person name="Hayashi T."/>
            <person name="Toyoda A."/>
            <person name="Oliveira C."/>
            <person name="Osipova E."/>
            <person name="Leigh N.D."/>
            <person name="Simon A."/>
            <person name="Yun M.H."/>
        </authorList>
    </citation>
    <scope>NUCLEOTIDE SEQUENCE</scope>
    <source>
        <strain evidence="2">20211129_DDA</strain>
        <tissue evidence="2">Liver</tissue>
    </source>
</reference>
<keyword evidence="3" id="KW-1185">Reference proteome</keyword>
<evidence type="ECO:0000313" key="3">
    <source>
        <dbReference type="Proteomes" id="UP001066276"/>
    </source>
</evidence>
<feature type="region of interest" description="Disordered" evidence="1">
    <location>
        <begin position="74"/>
        <end position="94"/>
    </location>
</feature>
<gene>
    <name evidence="2" type="ORF">NDU88_006759</name>
</gene>
<protein>
    <submittedName>
        <fullName evidence="2">Uncharacterized protein</fullName>
    </submittedName>
</protein>
<comment type="caution">
    <text evidence="2">The sequence shown here is derived from an EMBL/GenBank/DDBJ whole genome shotgun (WGS) entry which is preliminary data.</text>
</comment>
<feature type="region of interest" description="Disordered" evidence="1">
    <location>
        <begin position="1"/>
        <end position="33"/>
    </location>
</feature>